<protein>
    <recommendedName>
        <fullName evidence="1">Amidase domain-containing protein</fullName>
    </recommendedName>
</protein>
<gene>
    <name evidence="2" type="ORF">METZ01_LOCUS11270</name>
</gene>
<name>A0A381NUW9_9ZZZZ</name>
<evidence type="ECO:0000259" key="1">
    <source>
        <dbReference type="Pfam" id="PF01425"/>
    </source>
</evidence>
<reference evidence="2" key="1">
    <citation type="submission" date="2018-05" db="EMBL/GenBank/DDBJ databases">
        <authorList>
            <person name="Lanie J.A."/>
            <person name="Ng W.-L."/>
            <person name="Kazmierczak K.M."/>
            <person name="Andrzejewski T.M."/>
            <person name="Davidsen T.M."/>
            <person name="Wayne K.J."/>
            <person name="Tettelin H."/>
            <person name="Glass J.I."/>
            <person name="Rusch D."/>
            <person name="Podicherti R."/>
            <person name="Tsui H.-C.T."/>
            <person name="Winkler M.E."/>
        </authorList>
    </citation>
    <scope>NUCLEOTIDE SEQUENCE</scope>
</reference>
<dbReference type="EMBL" id="UINC01000618">
    <property type="protein sequence ID" value="SUZ58416.1"/>
    <property type="molecule type" value="Genomic_DNA"/>
</dbReference>
<proteinExistence type="predicted"/>
<sequence>MTELLWQLSACDIVRGIHNKTFSCEEVMQSVVQRIAERNGSINAIVYDYSDEAVVQAQEADRALSSGSVVGPLHGVPVTIKSNIDVKGQ</sequence>
<evidence type="ECO:0000313" key="2">
    <source>
        <dbReference type="EMBL" id="SUZ58416.1"/>
    </source>
</evidence>
<feature type="non-terminal residue" evidence="2">
    <location>
        <position position="89"/>
    </location>
</feature>
<dbReference type="InterPro" id="IPR052739">
    <property type="entry name" value="FAAH2"/>
</dbReference>
<dbReference type="PANTHER" id="PTHR43372:SF4">
    <property type="entry name" value="FATTY-ACID AMIDE HYDROLASE 2"/>
    <property type="match status" value="1"/>
</dbReference>
<dbReference type="InterPro" id="IPR036928">
    <property type="entry name" value="AS_sf"/>
</dbReference>
<dbReference type="GO" id="GO:0012505">
    <property type="term" value="C:endomembrane system"/>
    <property type="evidence" value="ECO:0007669"/>
    <property type="project" value="TreeGrafter"/>
</dbReference>
<dbReference type="SUPFAM" id="SSF75304">
    <property type="entry name" value="Amidase signature (AS) enzymes"/>
    <property type="match status" value="1"/>
</dbReference>
<organism evidence="2">
    <name type="scientific">marine metagenome</name>
    <dbReference type="NCBI Taxonomy" id="408172"/>
    <lineage>
        <taxon>unclassified sequences</taxon>
        <taxon>metagenomes</taxon>
        <taxon>ecological metagenomes</taxon>
    </lineage>
</organism>
<dbReference type="Pfam" id="PF01425">
    <property type="entry name" value="Amidase"/>
    <property type="match status" value="1"/>
</dbReference>
<dbReference type="PANTHER" id="PTHR43372">
    <property type="entry name" value="FATTY-ACID AMIDE HYDROLASE"/>
    <property type="match status" value="1"/>
</dbReference>
<dbReference type="InterPro" id="IPR023631">
    <property type="entry name" value="Amidase_dom"/>
</dbReference>
<feature type="domain" description="Amidase" evidence="1">
    <location>
        <begin position="26"/>
        <end position="89"/>
    </location>
</feature>
<dbReference type="AlphaFoldDB" id="A0A381NUW9"/>
<accession>A0A381NUW9</accession>
<dbReference type="Gene3D" id="3.90.1300.10">
    <property type="entry name" value="Amidase signature (AS) domain"/>
    <property type="match status" value="1"/>
</dbReference>